<evidence type="ECO:0000256" key="2">
    <source>
        <dbReference type="SAM" id="MobiDB-lite"/>
    </source>
</evidence>
<dbReference type="Gene3D" id="3.30.1330.60">
    <property type="entry name" value="OmpA-like domain"/>
    <property type="match status" value="1"/>
</dbReference>
<comment type="caution">
    <text evidence="4">The sequence shown here is derived from an EMBL/GenBank/DDBJ whole genome shotgun (WGS) entry which is preliminary data.</text>
</comment>
<name>A0A660L6G8_9ACTN</name>
<feature type="region of interest" description="Disordered" evidence="2">
    <location>
        <begin position="80"/>
        <end position="102"/>
    </location>
</feature>
<evidence type="ECO:0000256" key="1">
    <source>
        <dbReference type="PROSITE-ProRule" id="PRU00473"/>
    </source>
</evidence>
<feature type="region of interest" description="Disordered" evidence="2">
    <location>
        <begin position="1"/>
        <end position="30"/>
    </location>
</feature>
<dbReference type="OrthoDB" id="9782229at2"/>
<dbReference type="GO" id="GO:0016020">
    <property type="term" value="C:membrane"/>
    <property type="evidence" value="ECO:0007669"/>
    <property type="project" value="UniProtKB-UniRule"/>
</dbReference>
<keyword evidence="1" id="KW-0472">Membrane</keyword>
<accession>A0A660L6G8</accession>
<feature type="compositionally biased region" description="Basic and acidic residues" evidence="2">
    <location>
        <begin position="1"/>
        <end position="19"/>
    </location>
</feature>
<dbReference type="Pfam" id="PF00691">
    <property type="entry name" value="OmpA"/>
    <property type="match status" value="1"/>
</dbReference>
<evidence type="ECO:0000259" key="3">
    <source>
        <dbReference type="PROSITE" id="PS51123"/>
    </source>
</evidence>
<keyword evidence="5" id="KW-1185">Reference proteome</keyword>
<dbReference type="Proteomes" id="UP000278962">
    <property type="component" value="Unassembled WGS sequence"/>
</dbReference>
<protein>
    <submittedName>
        <fullName evidence="4">OmpA family protein</fullName>
    </submittedName>
</protein>
<dbReference type="RefSeq" id="WP_121247537.1">
    <property type="nucleotide sequence ID" value="NZ_RBIL01000001.1"/>
</dbReference>
<dbReference type="EMBL" id="RBIL01000001">
    <property type="protein sequence ID" value="RKQ90628.1"/>
    <property type="molecule type" value="Genomic_DNA"/>
</dbReference>
<evidence type="ECO:0000313" key="5">
    <source>
        <dbReference type="Proteomes" id="UP000278962"/>
    </source>
</evidence>
<dbReference type="PROSITE" id="PS51123">
    <property type="entry name" value="OMPA_2"/>
    <property type="match status" value="1"/>
</dbReference>
<gene>
    <name evidence="4" type="ORF">C8N24_0440</name>
</gene>
<reference evidence="4 5" key="1">
    <citation type="submission" date="2018-10" db="EMBL/GenBank/DDBJ databases">
        <title>Genomic Encyclopedia of Archaeal and Bacterial Type Strains, Phase II (KMG-II): from individual species to whole genera.</title>
        <authorList>
            <person name="Goeker M."/>
        </authorList>
    </citation>
    <scope>NUCLEOTIDE SEQUENCE [LARGE SCALE GENOMIC DNA]</scope>
    <source>
        <strain evidence="4 5">DSM 14954</strain>
    </source>
</reference>
<dbReference type="SUPFAM" id="SSF103088">
    <property type="entry name" value="OmpA-like"/>
    <property type="match status" value="1"/>
</dbReference>
<dbReference type="SUPFAM" id="SSF55486">
    <property type="entry name" value="Metalloproteases ('zincins'), catalytic domain"/>
    <property type="match status" value="1"/>
</dbReference>
<feature type="domain" description="OmpA-like" evidence="3">
    <location>
        <begin position="262"/>
        <end position="389"/>
    </location>
</feature>
<dbReference type="AlphaFoldDB" id="A0A660L6G8"/>
<proteinExistence type="predicted"/>
<feature type="region of interest" description="Disordered" evidence="2">
    <location>
        <begin position="485"/>
        <end position="520"/>
    </location>
</feature>
<evidence type="ECO:0000313" key="4">
    <source>
        <dbReference type="EMBL" id="RKQ90628.1"/>
    </source>
</evidence>
<dbReference type="InterPro" id="IPR006665">
    <property type="entry name" value="OmpA-like"/>
</dbReference>
<sequence>MRPEHEAGEHQREDQRAARIPDVAPDVPQSTHDRLLGLQQQVGNAAFGRMVSRWKAGKAILAREDIPTEAEIAEAEAWAAEGKRSGKDLTPGAGGSGLNNAPGGFDAEYDPKLGELTIIMRCGVEFVDGISKAGVARPGLEKELEKANALPTEVQRQQRLALFRWGEGEDAIDKTTFRTDVENEVEPFWSGKHQFFMRKKGWSWLGATVKVDLKVDNKSRLPDAHLTMKPVKVPDTVSLGANVEPGAATNARDQVMNVTSNVNASGSFLNHFVTFDVGQSAIKAGQDTKLQKVIDTFKGAETAPGSGVADARSIQTPVFLTGHASKTGNADLNQRLSEERARSVEAFMKAHGFVNTEVRTAEMGVGDTEATGGEVEQDRRVDIQIGSGNSQNTLRHEFGHAFGLGDEYASTPLVSPGQTPAQGTPAMGDTATHDNLVKNMVDAGGTPLKGAVCEPTDSIMSVGDVVRPQHYATFHASLTKITEPHGPWALGSPTAKNEALPGAAGAGGTAPTPDPDAVPV</sequence>
<organism evidence="4 5">
    <name type="scientific">Solirubrobacter pauli</name>
    <dbReference type="NCBI Taxonomy" id="166793"/>
    <lineage>
        <taxon>Bacteria</taxon>
        <taxon>Bacillati</taxon>
        <taxon>Actinomycetota</taxon>
        <taxon>Thermoleophilia</taxon>
        <taxon>Solirubrobacterales</taxon>
        <taxon>Solirubrobacteraceae</taxon>
        <taxon>Solirubrobacter</taxon>
    </lineage>
</organism>
<dbReference type="InterPro" id="IPR036737">
    <property type="entry name" value="OmpA-like_sf"/>
</dbReference>